<comment type="similarity">
    <text evidence="7">Belongs to the DEAD box helicase family. DDX52/ROK1 subfamily.</text>
</comment>
<dbReference type="AlphaFoldDB" id="A0AAD8LGP6"/>
<gene>
    <name evidence="12" type="ORF">BgAZ_502010</name>
</gene>
<dbReference type="SUPFAM" id="SSF52540">
    <property type="entry name" value="P-loop containing nucleoside triphosphate hydrolases"/>
    <property type="match status" value="1"/>
</dbReference>
<feature type="domain" description="Helicase ATP-binding" evidence="10">
    <location>
        <begin position="89"/>
        <end position="252"/>
    </location>
</feature>
<proteinExistence type="inferred from homology"/>
<dbReference type="EC" id="3.6.4.13" evidence="1"/>
<evidence type="ECO:0000256" key="2">
    <source>
        <dbReference type="ARBA" id="ARBA00022741"/>
    </source>
</evidence>
<dbReference type="Pfam" id="PF00270">
    <property type="entry name" value="DEAD"/>
    <property type="match status" value="1"/>
</dbReference>
<name>A0AAD8LGP6_BABGI</name>
<evidence type="ECO:0000256" key="9">
    <source>
        <dbReference type="SAM" id="MobiDB-lite"/>
    </source>
</evidence>
<evidence type="ECO:0000256" key="4">
    <source>
        <dbReference type="ARBA" id="ARBA00022806"/>
    </source>
</evidence>
<dbReference type="InterPro" id="IPR050079">
    <property type="entry name" value="DEAD_box_RNA_helicase"/>
</dbReference>
<dbReference type="Proteomes" id="UP001230268">
    <property type="component" value="Unassembled WGS sequence"/>
</dbReference>
<evidence type="ECO:0000256" key="1">
    <source>
        <dbReference type="ARBA" id="ARBA00012552"/>
    </source>
</evidence>
<dbReference type="InterPro" id="IPR011545">
    <property type="entry name" value="DEAD/DEAH_box_helicase_dom"/>
</dbReference>
<dbReference type="EMBL" id="JAVEPI010000005">
    <property type="protein sequence ID" value="KAK1441869.1"/>
    <property type="molecule type" value="Genomic_DNA"/>
</dbReference>
<dbReference type="GO" id="GO:0016787">
    <property type="term" value="F:hydrolase activity"/>
    <property type="evidence" value="ECO:0007669"/>
    <property type="project" value="UniProtKB-KW"/>
</dbReference>
<evidence type="ECO:0000256" key="3">
    <source>
        <dbReference type="ARBA" id="ARBA00022801"/>
    </source>
</evidence>
<feature type="region of interest" description="Disordered" evidence="9">
    <location>
        <begin position="420"/>
        <end position="458"/>
    </location>
</feature>
<dbReference type="PANTHER" id="PTHR47959">
    <property type="entry name" value="ATP-DEPENDENT RNA HELICASE RHLE-RELATED"/>
    <property type="match status" value="1"/>
</dbReference>
<protein>
    <recommendedName>
        <fullName evidence="1">RNA helicase</fullName>
        <ecNumber evidence="1">3.6.4.13</ecNumber>
    </recommendedName>
</protein>
<dbReference type="GO" id="GO:0003724">
    <property type="term" value="F:RNA helicase activity"/>
    <property type="evidence" value="ECO:0007669"/>
    <property type="project" value="UniProtKB-EC"/>
</dbReference>
<dbReference type="InterPro" id="IPR001650">
    <property type="entry name" value="Helicase_C-like"/>
</dbReference>
<evidence type="ECO:0000259" key="11">
    <source>
        <dbReference type="PROSITE" id="PS51194"/>
    </source>
</evidence>
<feature type="domain" description="Helicase C-terminal" evidence="11">
    <location>
        <begin position="280"/>
        <end position="425"/>
    </location>
</feature>
<dbReference type="InterPro" id="IPR044742">
    <property type="entry name" value="DEAD/DEAH_RhlB"/>
</dbReference>
<dbReference type="SMART" id="SM00487">
    <property type="entry name" value="DEXDc"/>
    <property type="match status" value="1"/>
</dbReference>
<evidence type="ECO:0000256" key="7">
    <source>
        <dbReference type="ARBA" id="ARBA00024355"/>
    </source>
</evidence>
<keyword evidence="4 12" id="KW-0347">Helicase</keyword>
<evidence type="ECO:0000313" key="12">
    <source>
        <dbReference type="EMBL" id="KAK1441869.1"/>
    </source>
</evidence>
<keyword evidence="13" id="KW-1185">Reference proteome</keyword>
<dbReference type="GO" id="GO:0003723">
    <property type="term" value="F:RNA binding"/>
    <property type="evidence" value="ECO:0007669"/>
    <property type="project" value="UniProtKB-KW"/>
</dbReference>
<organism evidence="12 13">
    <name type="scientific">Babesia gibsoni</name>
    <dbReference type="NCBI Taxonomy" id="33632"/>
    <lineage>
        <taxon>Eukaryota</taxon>
        <taxon>Sar</taxon>
        <taxon>Alveolata</taxon>
        <taxon>Apicomplexa</taxon>
        <taxon>Aconoidasida</taxon>
        <taxon>Piroplasmida</taxon>
        <taxon>Babesiidae</taxon>
        <taxon>Babesia</taxon>
    </lineage>
</organism>
<evidence type="ECO:0000259" key="10">
    <source>
        <dbReference type="PROSITE" id="PS51192"/>
    </source>
</evidence>
<dbReference type="InterPro" id="IPR027417">
    <property type="entry name" value="P-loop_NTPase"/>
</dbReference>
<evidence type="ECO:0000256" key="5">
    <source>
        <dbReference type="ARBA" id="ARBA00022840"/>
    </source>
</evidence>
<dbReference type="CDD" id="cd18787">
    <property type="entry name" value="SF2_C_DEAD"/>
    <property type="match status" value="1"/>
</dbReference>
<dbReference type="GO" id="GO:0005829">
    <property type="term" value="C:cytosol"/>
    <property type="evidence" value="ECO:0007669"/>
    <property type="project" value="TreeGrafter"/>
</dbReference>
<keyword evidence="3" id="KW-0378">Hydrolase</keyword>
<dbReference type="Gene3D" id="3.40.50.300">
    <property type="entry name" value="P-loop containing nucleotide triphosphate hydrolases"/>
    <property type="match status" value="2"/>
</dbReference>
<comment type="caution">
    <text evidence="12">The sequence shown here is derived from an EMBL/GenBank/DDBJ whole genome shotgun (WGS) entry which is preliminary data.</text>
</comment>
<dbReference type="Pfam" id="PF00271">
    <property type="entry name" value="Helicase_C"/>
    <property type="match status" value="1"/>
</dbReference>
<dbReference type="PROSITE" id="PS51192">
    <property type="entry name" value="HELICASE_ATP_BIND_1"/>
    <property type="match status" value="1"/>
</dbReference>
<dbReference type="SMART" id="SM00490">
    <property type="entry name" value="HELICc"/>
    <property type="match status" value="1"/>
</dbReference>
<keyword evidence="6" id="KW-0694">RNA-binding</keyword>
<dbReference type="GO" id="GO:0005524">
    <property type="term" value="F:ATP binding"/>
    <property type="evidence" value="ECO:0007669"/>
    <property type="project" value="UniProtKB-KW"/>
</dbReference>
<keyword evidence="2" id="KW-0547">Nucleotide-binding</keyword>
<evidence type="ECO:0000256" key="6">
    <source>
        <dbReference type="ARBA" id="ARBA00022884"/>
    </source>
</evidence>
<keyword evidence="5" id="KW-0067">ATP-binding</keyword>
<evidence type="ECO:0000313" key="13">
    <source>
        <dbReference type="Proteomes" id="UP001230268"/>
    </source>
</evidence>
<accession>A0AAD8LGP6</accession>
<dbReference type="PROSITE" id="PS51194">
    <property type="entry name" value="HELICASE_CTER"/>
    <property type="match status" value="1"/>
</dbReference>
<dbReference type="InterPro" id="IPR014001">
    <property type="entry name" value="Helicase_ATP-bd"/>
</dbReference>
<reference evidence="12" key="1">
    <citation type="submission" date="2023-08" db="EMBL/GenBank/DDBJ databases">
        <title>Draft sequence of the Babesia gibsoni genome.</title>
        <authorList>
            <person name="Yamagishi J.Y."/>
            <person name="Xuan X.X."/>
        </authorList>
    </citation>
    <scope>NUCLEOTIDE SEQUENCE</scope>
    <source>
        <strain evidence="12">Azabu</strain>
    </source>
</reference>
<sequence>MDDVFAKLASFADIKRSNKSLKLREKVSFDQELSVVDSHGDTLEVAHQLATFTDMSTLKLKSNNLDWLIESLSTRLGHEAPSPVQRSVIPFAVEGRDIVAVAPTGSGKTLAYLIPILLSHEKSDGIQSLILVPTFELVNQVKKELVYLVGNHDVGILPLERGCTSFNAQICISTPSTMLSILKKHKDVISKLKLLVVDEADVLFNGGYAKDFDHILAALINVPGLQKMMFSSTMQQKVVNMASSFMPSAVHVTVGKKNHTCKNVKQELICVTNENGKVPALKQLIREGKVDLPCLVFLQSVDRVKKLYGQLKEENLLVERYTGKLDPRQREELIEKFRLSKIWVLLCTDILARGVDFRGIGSVVNFDIPLTSQDYINRIGRSGRGETSGSAFTLFTLEDIEILKPVVEIMHASNQNVPEYLLNRGSQRPNVKRPPKRQINTFVKSKKKRRKQKSNEHN</sequence>
<dbReference type="CDD" id="cd00268">
    <property type="entry name" value="DEADc"/>
    <property type="match status" value="1"/>
</dbReference>
<dbReference type="PANTHER" id="PTHR47959:SF15">
    <property type="entry name" value="RNA HELICASE"/>
    <property type="match status" value="1"/>
</dbReference>
<evidence type="ECO:0000256" key="8">
    <source>
        <dbReference type="ARBA" id="ARBA00047984"/>
    </source>
</evidence>
<comment type="catalytic activity">
    <reaction evidence="8">
        <text>ATP + H2O = ADP + phosphate + H(+)</text>
        <dbReference type="Rhea" id="RHEA:13065"/>
        <dbReference type="ChEBI" id="CHEBI:15377"/>
        <dbReference type="ChEBI" id="CHEBI:15378"/>
        <dbReference type="ChEBI" id="CHEBI:30616"/>
        <dbReference type="ChEBI" id="CHEBI:43474"/>
        <dbReference type="ChEBI" id="CHEBI:456216"/>
        <dbReference type="EC" id="3.6.4.13"/>
    </reaction>
</comment>